<accession>A0A8J2XM73</accession>
<dbReference type="InterPro" id="IPR050709">
    <property type="entry name" value="Biotin_Carboxyl_Carrier/Decarb"/>
</dbReference>
<dbReference type="Proteomes" id="UP000616114">
    <property type="component" value="Unassembled WGS sequence"/>
</dbReference>
<dbReference type="PROSITE" id="PS50968">
    <property type="entry name" value="BIOTINYL_LIPOYL"/>
    <property type="match status" value="1"/>
</dbReference>
<dbReference type="InterPro" id="IPR011053">
    <property type="entry name" value="Single_hybrid_motif"/>
</dbReference>
<organism evidence="3 4">
    <name type="scientific">Sediminivirga luteola</name>
    <dbReference type="NCBI Taxonomy" id="1774748"/>
    <lineage>
        <taxon>Bacteria</taxon>
        <taxon>Bacillati</taxon>
        <taxon>Actinomycetota</taxon>
        <taxon>Actinomycetes</taxon>
        <taxon>Micrococcales</taxon>
        <taxon>Brevibacteriaceae</taxon>
        <taxon>Sediminivirga</taxon>
    </lineage>
</organism>
<dbReference type="PANTHER" id="PTHR45266:SF3">
    <property type="entry name" value="OXALOACETATE DECARBOXYLASE ALPHA CHAIN"/>
    <property type="match status" value="1"/>
</dbReference>
<dbReference type="RefSeq" id="WP_188551563.1">
    <property type="nucleotide sequence ID" value="NZ_BMFY01000014.1"/>
</dbReference>
<dbReference type="EMBL" id="BMFY01000014">
    <property type="protein sequence ID" value="GGA23788.1"/>
    <property type="molecule type" value="Genomic_DNA"/>
</dbReference>
<dbReference type="CDD" id="cd06850">
    <property type="entry name" value="biotinyl_domain"/>
    <property type="match status" value="1"/>
</dbReference>
<name>A0A8J2XM73_9MICO</name>
<protein>
    <submittedName>
        <fullName evidence="3">Acetyl-CoA carboxylase biotin carboxyl carrier protein subunit</fullName>
    </submittedName>
</protein>
<proteinExistence type="predicted"/>
<feature type="domain" description="Lipoyl-binding" evidence="2">
    <location>
        <begin position="1"/>
        <end position="70"/>
    </location>
</feature>
<comment type="caution">
    <text evidence="3">The sequence shown here is derived from an EMBL/GenBank/DDBJ whole genome shotgun (WGS) entry which is preliminary data.</text>
</comment>
<sequence>MATHHAPTDATVWKIVKNVGDVVAEGEEIVILESMKMEVPVLAEQDGTVTKLHVEPNQAIAEDEPVADVE</sequence>
<evidence type="ECO:0000313" key="3">
    <source>
        <dbReference type="EMBL" id="GGA23788.1"/>
    </source>
</evidence>
<keyword evidence="4" id="KW-1185">Reference proteome</keyword>
<evidence type="ECO:0000313" key="4">
    <source>
        <dbReference type="Proteomes" id="UP000616114"/>
    </source>
</evidence>
<dbReference type="InterPro" id="IPR000089">
    <property type="entry name" value="Biotin_lipoyl"/>
</dbReference>
<dbReference type="PANTHER" id="PTHR45266">
    <property type="entry name" value="OXALOACETATE DECARBOXYLASE ALPHA CHAIN"/>
    <property type="match status" value="1"/>
</dbReference>
<evidence type="ECO:0000259" key="2">
    <source>
        <dbReference type="PROSITE" id="PS50968"/>
    </source>
</evidence>
<dbReference type="AlphaFoldDB" id="A0A8J2XM73"/>
<dbReference type="Pfam" id="PF00364">
    <property type="entry name" value="Biotin_lipoyl"/>
    <property type="match status" value="1"/>
</dbReference>
<gene>
    <name evidence="3" type="ORF">GCM10011333_28500</name>
</gene>
<reference evidence="3" key="2">
    <citation type="submission" date="2020-09" db="EMBL/GenBank/DDBJ databases">
        <authorList>
            <person name="Sun Q."/>
            <person name="Zhou Y."/>
        </authorList>
    </citation>
    <scope>NUCLEOTIDE SEQUENCE</scope>
    <source>
        <strain evidence="3">CGMCC 1.12785</strain>
    </source>
</reference>
<reference evidence="3" key="1">
    <citation type="journal article" date="2014" name="Int. J. Syst. Evol. Microbiol.">
        <title>Complete genome sequence of Corynebacterium casei LMG S-19264T (=DSM 44701T), isolated from a smear-ripened cheese.</title>
        <authorList>
            <consortium name="US DOE Joint Genome Institute (JGI-PGF)"/>
            <person name="Walter F."/>
            <person name="Albersmeier A."/>
            <person name="Kalinowski J."/>
            <person name="Ruckert C."/>
        </authorList>
    </citation>
    <scope>NUCLEOTIDE SEQUENCE</scope>
    <source>
        <strain evidence="3">CGMCC 1.12785</strain>
    </source>
</reference>
<dbReference type="SUPFAM" id="SSF51230">
    <property type="entry name" value="Single hybrid motif"/>
    <property type="match status" value="1"/>
</dbReference>
<evidence type="ECO:0000256" key="1">
    <source>
        <dbReference type="ARBA" id="ARBA00023267"/>
    </source>
</evidence>
<dbReference type="Gene3D" id="2.40.50.100">
    <property type="match status" value="1"/>
</dbReference>
<keyword evidence="1" id="KW-0092">Biotin</keyword>